<proteinExistence type="predicted"/>
<dbReference type="Proteomes" id="UP000076660">
    <property type="component" value="Unassembled WGS sequence"/>
</dbReference>
<sequence length="111" mass="11649">MLPAPARVIFMTKRIISFLGAVFVSLGMVLFGSSVAHADAVCYNTGIAGDGHSAWTTCNYVNGAPKYYFVMTVCSAGGCTRQGSNTVPVGQQSVLRSSGYISGTFTIIAVR</sequence>
<reference evidence="1 2" key="1">
    <citation type="submission" date="2016-12" db="EMBL/GenBank/DDBJ databases">
        <title>Amycolatopsis keratiniphila subsp. keratiniphila genome sequencing and assembly.</title>
        <authorList>
            <person name="Mayilraj S."/>
            <person name="Kaur N."/>
        </authorList>
    </citation>
    <scope>NUCLEOTIDE SEQUENCE [LARGE SCALE GENOMIC DNA]</scope>
    <source>
        <strain evidence="1 2">DSM 44409</strain>
    </source>
</reference>
<protein>
    <submittedName>
        <fullName evidence="1">Uncharacterized protein</fullName>
    </submittedName>
</protein>
<evidence type="ECO:0000313" key="1">
    <source>
        <dbReference type="EMBL" id="ONF62148.1"/>
    </source>
</evidence>
<accession>A0A1W2LH15</accession>
<organism evidence="1 2">
    <name type="scientific">Amycolatopsis keratiniphila subsp. keratiniphila</name>
    <dbReference type="NCBI Taxonomy" id="227715"/>
    <lineage>
        <taxon>Bacteria</taxon>
        <taxon>Bacillati</taxon>
        <taxon>Actinomycetota</taxon>
        <taxon>Actinomycetes</taxon>
        <taxon>Pseudonocardiales</taxon>
        <taxon>Pseudonocardiaceae</taxon>
        <taxon>Amycolatopsis</taxon>
        <taxon>Amycolatopsis japonica group</taxon>
    </lineage>
</organism>
<name>A0A1W2LH15_9PSEU</name>
<comment type="caution">
    <text evidence="1">The sequence shown here is derived from an EMBL/GenBank/DDBJ whole genome shotgun (WGS) entry which is preliminary data.</text>
</comment>
<dbReference type="AlphaFoldDB" id="A0A1W2LH15"/>
<gene>
    <name evidence="1" type="ORF">AVR91_0240145</name>
</gene>
<evidence type="ECO:0000313" key="2">
    <source>
        <dbReference type="Proteomes" id="UP000076660"/>
    </source>
</evidence>
<dbReference type="EMBL" id="LQMT02000044">
    <property type="protein sequence ID" value="ONF62148.1"/>
    <property type="molecule type" value="Genomic_DNA"/>
</dbReference>